<name>A0A072VFR6_MEDTR</name>
<organism evidence="1 3">
    <name type="scientific">Medicago truncatula</name>
    <name type="common">Barrel medic</name>
    <name type="synonym">Medicago tribuloides</name>
    <dbReference type="NCBI Taxonomy" id="3880"/>
    <lineage>
        <taxon>Eukaryota</taxon>
        <taxon>Viridiplantae</taxon>
        <taxon>Streptophyta</taxon>
        <taxon>Embryophyta</taxon>
        <taxon>Tracheophyta</taxon>
        <taxon>Spermatophyta</taxon>
        <taxon>Magnoliopsida</taxon>
        <taxon>eudicotyledons</taxon>
        <taxon>Gunneridae</taxon>
        <taxon>Pentapetalae</taxon>
        <taxon>rosids</taxon>
        <taxon>fabids</taxon>
        <taxon>Fabales</taxon>
        <taxon>Fabaceae</taxon>
        <taxon>Papilionoideae</taxon>
        <taxon>50 kb inversion clade</taxon>
        <taxon>NPAAA clade</taxon>
        <taxon>Hologalegina</taxon>
        <taxon>IRL clade</taxon>
        <taxon>Trifolieae</taxon>
        <taxon>Medicago</taxon>
    </lineage>
</organism>
<dbReference type="EnsemblPlants" id="KEH40421">
    <property type="protein sequence ID" value="KEH40421"/>
    <property type="gene ID" value="MTR_1g028590"/>
</dbReference>
<dbReference type="Proteomes" id="UP000002051">
    <property type="component" value="Unassembled WGS sequence"/>
</dbReference>
<evidence type="ECO:0000313" key="2">
    <source>
        <dbReference type="EnsemblPlants" id="KEH40421"/>
    </source>
</evidence>
<evidence type="ECO:0000313" key="1">
    <source>
        <dbReference type="EMBL" id="KEH40421.1"/>
    </source>
</evidence>
<proteinExistence type="predicted"/>
<protein>
    <submittedName>
        <fullName evidence="1 2">Uncharacterized protein</fullName>
    </submittedName>
</protein>
<dbReference type="HOGENOM" id="CLU_2530835_0_0_1"/>
<sequence length="84" mass="9737">MGLGSGHSDFSILFNCLYYMLPEFGCEKVLTLVRAYGLVSLLVTPFVERWHDKTNNFLYQLGNDHHVGRCVMLSTHHDSWQVYQ</sequence>
<dbReference type="EMBL" id="CM001217">
    <property type="protein sequence ID" value="KEH40421.1"/>
    <property type="molecule type" value="Genomic_DNA"/>
</dbReference>
<gene>
    <name evidence="1" type="ordered locus">MTR_1g028590</name>
</gene>
<dbReference type="AlphaFoldDB" id="A0A072VFR6"/>
<evidence type="ECO:0000313" key="3">
    <source>
        <dbReference type="Proteomes" id="UP000002051"/>
    </source>
</evidence>
<keyword evidence="3" id="KW-1185">Reference proteome</keyword>
<accession>A0A072VFR6</accession>
<reference evidence="1 3" key="2">
    <citation type="journal article" date="2014" name="BMC Genomics">
        <title>An improved genome release (version Mt4.0) for the model legume Medicago truncatula.</title>
        <authorList>
            <person name="Tang H."/>
            <person name="Krishnakumar V."/>
            <person name="Bidwell S."/>
            <person name="Rosen B."/>
            <person name="Chan A."/>
            <person name="Zhou S."/>
            <person name="Gentzbittel L."/>
            <person name="Childs K.L."/>
            <person name="Yandell M."/>
            <person name="Gundlach H."/>
            <person name="Mayer K.F."/>
            <person name="Schwartz D.C."/>
            <person name="Town C.D."/>
        </authorList>
    </citation>
    <scope>GENOME REANNOTATION</scope>
    <source>
        <strain evidence="1">A17</strain>
        <strain evidence="2 3">cv. Jemalong A17</strain>
    </source>
</reference>
<reference evidence="1 3" key="1">
    <citation type="journal article" date="2011" name="Nature">
        <title>The Medicago genome provides insight into the evolution of rhizobial symbioses.</title>
        <authorList>
            <person name="Young N.D."/>
            <person name="Debelle F."/>
            <person name="Oldroyd G.E."/>
            <person name="Geurts R."/>
            <person name="Cannon S.B."/>
            <person name="Udvardi M.K."/>
            <person name="Benedito V.A."/>
            <person name="Mayer K.F."/>
            <person name="Gouzy J."/>
            <person name="Schoof H."/>
            <person name="Van de Peer Y."/>
            <person name="Proost S."/>
            <person name="Cook D.R."/>
            <person name="Meyers B.C."/>
            <person name="Spannagl M."/>
            <person name="Cheung F."/>
            <person name="De Mita S."/>
            <person name="Krishnakumar V."/>
            <person name="Gundlach H."/>
            <person name="Zhou S."/>
            <person name="Mudge J."/>
            <person name="Bharti A.K."/>
            <person name="Murray J.D."/>
            <person name="Naoumkina M.A."/>
            <person name="Rosen B."/>
            <person name="Silverstein K.A."/>
            <person name="Tang H."/>
            <person name="Rombauts S."/>
            <person name="Zhao P.X."/>
            <person name="Zhou P."/>
            <person name="Barbe V."/>
            <person name="Bardou P."/>
            <person name="Bechner M."/>
            <person name="Bellec A."/>
            <person name="Berger A."/>
            <person name="Berges H."/>
            <person name="Bidwell S."/>
            <person name="Bisseling T."/>
            <person name="Choisne N."/>
            <person name="Couloux A."/>
            <person name="Denny R."/>
            <person name="Deshpande S."/>
            <person name="Dai X."/>
            <person name="Doyle J.J."/>
            <person name="Dudez A.M."/>
            <person name="Farmer A.D."/>
            <person name="Fouteau S."/>
            <person name="Franken C."/>
            <person name="Gibelin C."/>
            <person name="Gish J."/>
            <person name="Goldstein S."/>
            <person name="Gonzalez A.J."/>
            <person name="Green P.J."/>
            <person name="Hallab A."/>
            <person name="Hartog M."/>
            <person name="Hua A."/>
            <person name="Humphray S.J."/>
            <person name="Jeong D.H."/>
            <person name="Jing Y."/>
            <person name="Jocker A."/>
            <person name="Kenton S.M."/>
            <person name="Kim D.J."/>
            <person name="Klee K."/>
            <person name="Lai H."/>
            <person name="Lang C."/>
            <person name="Lin S."/>
            <person name="Macmil S.L."/>
            <person name="Magdelenat G."/>
            <person name="Matthews L."/>
            <person name="McCorrison J."/>
            <person name="Monaghan E.L."/>
            <person name="Mun J.H."/>
            <person name="Najar F.Z."/>
            <person name="Nicholson C."/>
            <person name="Noirot C."/>
            <person name="O'Bleness M."/>
            <person name="Paule C.R."/>
            <person name="Poulain J."/>
            <person name="Prion F."/>
            <person name="Qin B."/>
            <person name="Qu C."/>
            <person name="Retzel E.F."/>
            <person name="Riddle C."/>
            <person name="Sallet E."/>
            <person name="Samain S."/>
            <person name="Samson N."/>
            <person name="Sanders I."/>
            <person name="Saurat O."/>
            <person name="Scarpelli C."/>
            <person name="Schiex T."/>
            <person name="Segurens B."/>
            <person name="Severin A.J."/>
            <person name="Sherrier D.J."/>
            <person name="Shi R."/>
            <person name="Sims S."/>
            <person name="Singer S.R."/>
            <person name="Sinharoy S."/>
            <person name="Sterck L."/>
            <person name="Viollet A."/>
            <person name="Wang B.B."/>
            <person name="Wang K."/>
            <person name="Wang M."/>
            <person name="Wang X."/>
            <person name="Warfsmann J."/>
            <person name="Weissenbach J."/>
            <person name="White D.D."/>
            <person name="White J.D."/>
            <person name="Wiley G.B."/>
            <person name="Wincker P."/>
            <person name="Xing Y."/>
            <person name="Yang L."/>
            <person name="Yao Z."/>
            <person name="Ying F."/>
            <person name="Zhai J."/>
            <person name="Zhou L."/>
            <person name="Zuber A."/>
            <person name="Denarie J."/>
            <person name="Dixon R.A."/>
            <person name="May G.D."/>
            <person name="Schwartz D.C."/>
            <person name="Rogers J."/>
            <person name="Quetier F."/>
            <person name="Town C.D."/>
            <person name="Roe B.A."/>
        </authorList>
    </citation>
    <scope>NUCLEOTIDE SEQUENCE [LARGE SCALE GENOMIC DNA]</scope>
    <source>
        <strain evidence="1">A17</strain>
        <strain evidence="2 3">cv. Jemalong A17</strain>
    </source>
</reference>
<reference evidence="2" key="3">
    <citation type="submission" date="2015-04" db="UniProtKB">
        <authorList>
            <consortium name="EnsemblPlants"/>
        </authorList>
    </citation>
    <scope>IDENTIFICATION</scope>
    <source>
        <strain evidence="2">cv. Jemalong A17</strain>
    </source>
</reference>